<protein>
    <submittedName>
        <fullName evidence="2">Uncharacterized protein</fullName>
    </submittedName>
</protein>
<dbReference type="AlphaFoldDB" id="A0A392RGL9"/>
<organism evidence="2 3">
    <name type="scientific">Trifolium medium</name>
    <dbReference type="NCBI Taxonomy" id="97028"/>
    <lineage>
        <taxon>Eukaryota</taxon>
        <taxon>Viridiplantae</taxon>
        <taxon>Streptophyta</taxon>
        <taxon>Embryophyta</taxon>
        <taxon>Tracheophyta</taxon>
        <taxon>Spermatophyta</taxon>
        <taxon>Magnoliopsida</taxon>
        <taxon>eudicotyledons</taxon>
        <taxon>Gunneridae</taxon>
        <taxon>Pentapetalae</taxon>
        <taxon>rosids</taxon>
        <taxon>fabids</taxon>
        <taxon>Fabales</taxon>
        <taxon>Fabaceae</taxon>
        <taxon>Papilionoideae</taxon>
        <taxon>50 kb inversion clade</taxon>
        <taxon>NPAAA clade</taxon>
        <taxon>Hologalegina</taxon>
        <taxon>IRL clade</taxon>
        <taxon>Trifolieae</taxon>
        <taxon>Trifolium</taxon>
    </lineage>
</organism>
<evidence type="ECO:0000313" key="2">
    <source>
        <dbReference type="EMBL" id="MCI34735.1"/>
    </source>
</evidence>
<evidence type="ECO:0000256" key="1">
    <source>
        <dbReference type="SAM" id="MobiDB-lite"/>
    </source>
</evidence>
<accession>A0A392RGL9</accession>
<name>A0A392RGL9_9FABA</name>
<reference evidence="2 3" key="1">
    <citation type="journal article" date="2018" name="Front. Plant Sci.">
        <title>Red Clover (Trifolium pratense) and Zigzag Clover (T. medium) - A Picture of Genomic Similarities and Differences.</title>
        <authorList>
            <person name="Dluhosova J."/>
            <person name="Istvanek J."/>
            <person name="Nedelnik J."/>
            <person name="Repkova J."/>
        </authorList>
    </citation>
    <scope>NUCLEOTIDE SEQUENCE [LARGE SCALE GENOMIC DNA]</scope>
    <source>
        <strain evidence="3">cv. 10/8</strain>
        <tissue evidence="2">Leaf</tissue>
    </source>
</reference>
<comment type="caution">
    <text evidence="2">The sequence shown here is derived from an EMBL/GenBank/DDBJ whole genome shotgun (WGS) entry which is preliminary data.</text>
</comment>
<feature type="region of interest" description="Disordered" evidence="1">
    <location>
        <begin position="1"/>
        <end position="53"/>
    </location>
</feature>
<evidence type="ECO:0000313" key="3">
    <source>
        <dbReference type="Proteomes" id="UP000265520"/>
    </source>
</evidence>
<proteinExistence type="predicted"/>
<sequence>PEKEKTPENEMPDNVVNSQSEESMKTVSEYFDDAPTEKHTGASNNVIDLDDAG</sequence>
<dbReference type="Proteomes" id="UP000265520">
    <property type="component" value="Unassembled WGS sequence"/>
</dbReference>
<feature type="non-terminal residue" evidence="2">
    <location>
        <position position="1"/>
    </location>
</feature>
<keyword evidence="3" id="KW-1185">Reference proteome</keyword>
<dbReference type="EMBL" id="LXQA010216559">
    <property type="protein sequence ID" value="MCI34735.1"/>
    <property type="molecule type" value="Genomic_DNA"/>
</dbReference>